<gene>
    <name evidence="1" type="ORF">SPELUC_LOCUS2719</name>
</gene>
<evidence type="ECO:0000313" key="1">
    <source>
        <dbReference type="EMBL" id="CAG8494597.1"/>
    </source>
</evidence>
<reference evidence="1" key="1">
    <citation type="submission" date="2021-06" db="EMBL/GenBank/DDBJ databases">
        <authorList>
            <person name="Kallberg Y."/>
            <person name="Tangrot J."/>
            <person name="Rosling A."/>
        </authorList>
    </citation>
    <scope>NUCLEOTIDE SEQUENCE</scope>
    <source>
        <strain evidence="1">28 12/20/2015</strain>
    </source>
</reference>
<keyword evidence="2" id="KW-1185">Reference proteome</keyword>
<dbReference type="Proteomes" id="UP000789366">
    <property type="component" value="Unassembled WGS sequence"/>
</dbReference>
<comment type="caution">
    <text evidence="1">The sequence shown here is derived from an EMBL/GenBank/DDBJ whole genome shotgun (WGS) entry which is preliminary data.</text>
</comment>
<accession>A0ACA9KVV6</accession>
<name>A0ACA9KVV6_9GLOM</name>
<evidence type="ECO:0000313" key="2">
    <source>
        <dbReference type="Proteomes" id="UP000789366"/>
    </source>
</evidence>
<dbReference type="EMBL" id="CAJVPW010001905">
    <property type="protein sequence ID" value="CAG8494597.1"/>
    <property type="molecule type" value="Genomic_DNA"/>
</dbReference>
<organism evidence="1 2">
    <name type="scientific">Cetraspora pellucida</name>
    <dbReference type="NCBI Taxonomy" id="1433469"/>
    <lineage>
        <taxon>Eukaryota</taxon>
        <taxon>Fungi</taxon>
        <taxon>Fungi incertae sedis</taxon>
        <taxon>Mucoromycota</taxon>
        <taxon>Glomeromycotina</taxon>
        <taxon>Glomeromycetes</taxon>
        <taxon>Diversisporales</taxon>
        <taxon>Gigasporaceae</taxon>
        <taxon>Cetraspora</taxon>
    </lineage>
</organism>
<proteinExistence type="predicted"/>
<protein>
    <submittedName>
        <fullName evidence="1">2074_t:CDS:1</fullName>
    </submittedName>
</protein>
<sequence>MVMFIENSENRDIIDERVAIGAPVSGKPLTKNAGFAQMVLFVNKCCKNSNWNTKIASGQWATYKKTYIETHRLTEKSEELYSYYSRIDVIYGKRQNVQPAFLENFSLNNEDKLNDNFNFLNL</sequence>